<feature type="region of interest" description="Disordered" evidence="1">
    <location>
        <begin position="354"/>
        <end position="402"/>
    </location>
</feature>
<keyword evidence="3" id="KW-1185">Reference proteome</keyword>
<gene>
    <name evidence="2" type="ORF">CHLNCDRAFT_52595</name>
</gene>
<dbReference type="KEGG" id="cvr:CHLNCDRAFT_52595"/>
<dbReference type="eggNOG" id="ENOG502QTVM">
    <property type="taxonomic scope" value="Eukaryota"/>
</dbReference>
<feature type="compositionally biased region" description="Low complexity" evidence="1">
    <location>
        <begin position="106"/>
        <end position="135"/>
    </location>
</feature>
<dbReference type="PANTHER" id="PTHR34810:SF1">
    <property type="entry name" value="DNA-BINDING PROTEIN BIN4"/>
    <property type="match status" value="1"/>
</dbReference>
<dbReference type="GO" id="GO:0005634">
    <property type="term" value="C:nucleus"/>
    <property type="evidence" value="ECO:0007669"/>
    <property type="project" value="TreeGrafter"/>
</dbReference>
<feature type="compositionally biased region" description="Basic residues" evidence="1">
    <location>
        <begin position="368"/>
        <end position="402"/>
    </location>
</feature>
<dbReference type="PANTHER" id="PTHR34810">
    <property type="entry name" value="DNA-BINDING PROTEIN BIN4"/>
    <property type="match status" value="1"/>
</dbReference>
<dbReference type="InterPro" id="IPR033246">
    <property type="entry name" value="BIN4"/>
</dbReference>
<feature type="compositionally biased region" description="Acidic residues" evidence="1">
    <location>
        <begin position="293"/>
        <end position="304"/>
    </location>
</feature>
<evidence type="ECO:0000256" key="1">
    <source>
        <dbReference type="SAM" id="MobiDB-lite"/>
    </source>
</evidence>
<dbReference type="OMA" id="SIAVINM"/>
<evidence type="ECO:0000313" key="2">
    <source>
        <dbReference type="EMBL" id="EFN55382.1"/>
    </source>
</evidence>
<dbReference type="RefSeq" id="XP_005847484.1">
    <property type="nucleotide sequence ID" value="XM_005847422.1"/>
</dbReference>
<dbReference type="AlphaFoldDB" id="E1ZG12"/>
<dbReference type="GO" id="GO:0042023">
    <property type="term" value="P:DNA endoreduplication"/>
    <property type="evidence" value="ECO:0007669"/>
    <property type="project" value="InterPro"/>
</dbReference>
<protein>
    <submittedName>
        <fullName evidence="2">Uncharacterized protein</fullName>
    </submittedName>
</protein>
<proteinExistence type="predicted"/>
<name>E1ZG12_CHLVA</name>
<evidence type="ECO:0000313" key="3">
    <source>
        <dbReference type="Proteomes" id="UP000008141"/>
    </source>
</evidence>
<feature type="compositionally biased region" description="Low complexity" evidence="1">
    <location>
        <begin position="357"/>
        <end position="367"/>
    </location>
</feature>
<dbReference type="GO" id="GO:0009330">
    <property type="term" value="C:DNA topoisomerase type II (double strand cut, ATP-hydrolyzing) complex"/>
    <property type="evidence" value="ECO:0007669"/>
    <property type="project" value="InterPro"/>
</dbReference>
<feature type="compositionally biased region" description="Pro residues" evidence="1">
    <location>
        <begin position="142"/>
        <end position="152"/>
    </location>
</feature>
<dbReference type="Proteomes" id="UP000008141">
    <property type="component" value="Unassembled WGS sequence"/>
</dbReference>
<feature type="region of interest" description="Disordered" evidence="1">
    <location>
        <begin position="293"/>
        <end position="322"/>
    </location>
</feature>
<dbReference type="STRING" id="554065.E1ZG12"/>
<feature type="region of interest" description="Disordered" evidence="1">
    <location>
        <begin position="24"/>
        <end position="180"/>
    </location>
</feature>
<dbReference type="GO" id="GO:0051276">
    <property type="term" value="P:chromosome organization"/>
    <property type="evidence" value="ECO:0007669"/>
    <property type="project" value="TreeGrafter"/>
</dbReference>
<dbReference type="InParanoid" id="E1ZG12"/>
<dbReference type="EMBL" id="GL433845">
    <property type="protein sequence ID" value="EFN55382.1"/>
    <property type="molecule type" value="Genomic_DNA"/>
</dbReference>
<organism evidence="3">
    <name type="scientific">Chlorella variabilis</name>
    <name type="common">Green alga</name>
    <dbReference type="NCBI Taxonomy" id="554065"/>
    <lineage>
        <taxon>Eukaryota</taxon>
        <taxon>Viridiplantae</taxon>
        <taxon>Chlorophyta</taxon>
        <taxon>core chlorophytes</taxon>
        <taxon>Trebouxiophyceae</taxon>
        <taxon>Chlorellales</taxon>
        <taxon>Chlorellaceae</taxon>
        <taxon>Chlorella clade</taxon>
        <taxon>Chlorella</taxon>
    </lineage>
</organism>
<dbReference type="GO" id="GO:0003690">
    <property type="term" value="F:double-stranded DNA binding"/>
    <property type="evidence" value="ECO:0007669"/>
    <property type="project" value="InterPro"/>
</dbReference>
<dbReference type="OrthoDB" id="549068at2759"/>
<accession>E1ZG12</accession>
<reference evidence="2 3" key="1">
    <citation type="journal article" date="2010" name="Plant Cell">
        <title>The Chlorella variabilis NC64A genome reveals adaptation to photosymbiosis, coevolution with viruses, and cryptic sex.</title>
        <authorList>
            <person name="Blanc G."/>
            <person name="Duncan G."/>
            <person name="Agarkova I."/>
            <person name="Borodovsky M."/>
            <person name="Gurnon J."/>
            <person name="Kuo A."/>
            <person name="Lindquist E."/>
            <person name="Lucas S."/>
            <person name="Pangilinan J."/>
            <person name="Polle J."/>
            <person name="Salamov A."/>
            <person name="Terry A."/>
            <person name="Yamada T."/>
            <person name="Dunigan D.D."/>
            <person name="Grigoriev I.V."/>
            <person name="Claverie J.M."/>
            <person name="Van Etten J.L."/>
        </authorList>
    </citation>
    <scope>NUCLEOTIDE SEQUENCE [LARGE SCALE GENOMIC DNA]</scope>
    <source>
        <strain evidence="2 3">NC64A</strain>
    </source>
</reference>
<dbReference type="GeneID" id="17354723"/>
<sequence>MADTSSDDELPLAQRPIAALFGAPRPAAPAAASDSESDFPSWLQTGAAGHKGNQVITLTDSESDDAVLSPPKPTAAAAAAAAAEPAGNRDVQQPPTQQTAEKKPQTAKAAAAAPKSAAKQKATPRGRAAAAAAGAGDEEAPSQPPATQPPASQPATQQGGTATKRGPAAGLGLPHAPTSQMPVVLPEKLPQMKMLVELESNPDDAHHVTDLSGDSGAIGRLVIAGTKEAPEMQIDLKGVLYNATIVPCPVSIAVINMGQTEAKVECLFSEFVQLREDTRFSFVDTEVLGGMDDDDDHYVGDGEDGGAAGAANEAGGAKKGKPGACRVWRSGMVATAGTGDCCGCQVWREALGGSAGRGKASAAGKAKAAPRKRAAPKAKGGVKKGAGKARAKPKPKAGAKKK</sequence>